<proteinExistence type="predicted"/>
<accession>A0A5A9PMN1</accession>
<dbReference type="PROSITE" id="PS00615">
    <property type="entry name" value="C_TYPE_LECTIN_1"/>
    <property type="match status" value="1"/>
</dbReference>
<evidence type="ECO:0000259" key="3">
    <source>
        <dbReference type="PROSITE" id="PS50041"/>
    </source>
</evidence>
<dbReference type="AlphaFoldDB" id="A0A5A9PMN1"/>
<keyword evidence="2" id="KW-0732">Signal</keyword>
<keyword evidence="5" id="KW-1185">Reference proteome</keyword>
<dbReference type="InterPro" id="IPR001304">
    <property type="entry name" value="C-type_lectin-like"/>
</dbReference>
<dbReference type="EMBL" id="SOYY01000004">
    <property type="protein sequence ID" value="KAA0722216.1"/>
    <property type="molecule type" value="Genomic_DNA"/>
</dbReference>
<comment type="caution">
    <text evidence="4">The sequence shown here is derived from an EMBL/GenBank/DDBJ whole genome shotgun (WGS) entry which is preliminary data.</text>
</comment>
<dbReference type="CDD" id="cd00037">
    <property type="entry name" value="CLECT"/>
    <property type="match status" value="1"/>
</dbReference>
<dbReference type="InterPro" id="IPR018378">
    <property type="entry name" value="C-type_lectin_CS"/>
</dbReference>
<dbReference type="Pfam" id="PF00059">
    <property type="entry name" value="Lectin_C"/>
    <property type="match status" value="2"/>
</dbReference>
<organism evidence="4 5">
    <name type="scientific">Triplophysa tibetana</name>
    <dbReference type="NCBI Taxonomy" id="1572043"/>
    <lineage>
        <taxon>Eukaryota</taxon>
        <taxon>Metazoa</taxon>
        <taxon>Chordata</taxon>
        <taxon>Craniata</taxon>
        <taxon>Vertebrata</taxon>
        <taxon>Euteleostomi</taxon>
        <taxon>Actinopterygii</taxon>
        <taxon>Neopterygii</taxon>
        <taxon>Teleostei</taxon>
        <taxon>Ostariophysi</taxon>
        <taxon>Cypriniformes</taxon>
        <taxon>Nemacheilidae</taxon>
        <taxon>Triplophysa</taxon>
    </lineage>
</organism>
<gene>
    <name evidence="4" type="ORF">E1301_Tti019766</name>
</gene>
<dbReference type="Gene3D" id="3.10.100.10">
    <property type="entry name" value="Mannose-Binding Protein A, subunit A"/>
    <property type="match status" value="2"/>
</dbReference>
<dbReference type="Proteomes" id="UP000324632">
    <property type="component" value="Chromosome 4"/>
</dbReference>
<protein>
    <recommendedName>
        <fullName evidence="3">C-type lectin domain-containing protein</fullName>
    </recommendedName>
</protein>
<feature type="signal peptide" evidence="2">
    <location>
        <begin position="1"/>
        <end position="17"/>
    </location>
</feature>
<sequence length="198" mass="22902">MKESVSVLLVLCGLTTGFIRDHILVNIPKNWTDARGYCREHYTDLSTVQSIEEQQILIKLKANSKSTWIGLSRDMKNLKMFLWSDGDSYSFSQWKSEKLTWEEALEYCKVHHNDLASLPTELQLQLIKTGTLEAQTDSVWTGLRFLAGEWFWLDGKPLGDQVKLLACPVQPRRCGARNTKTDKWENRDCEEKLNFLCK</sequence>
<dbReference type="InterPro" id="IPR016186">
    <property type="entry name" value="C-type_lectin-like/link_sf"/>
</dbReference>
<dbReference type="PROSITE" id="PS50041">
    <property type="entry name" value="C_TYPE_LECTIN_2"/>
    <property type="match status" value="2"/>
</dbReference>
<feature type="domain" description="C-type lectin" evidence="3">
    <location>
        <begin position="84"/>
        <end position="198"/>
    </location>
</feature>
<name>A0A5A9PMN1_9TELE</name>
<reference evidence="4 5" key="1">
    <citation type="journal article" date="2019" name="Mol. Ecol. Resour.">
        <title>Chromosome-level genome assembly of Triplophysa tibetana, a fish adapted to the harsh high-altitude environment of the Tibetan Plateau.</title>
        <authorList>
            <person name="Yang X."/>
            <person name="Liu H."/>
            <person name="Ma Z."/>
            <person name="Zou Y."/>
            <person name="Zou M."/>
            <person name="Mao Y."/>
            <person name="Li X."/>
            <person name="Wang H."/>
            <person name="Chen T."/>
            <person name="Wang W."/>
            <person name="Yang R."/>
        </authorList>
    </citation>
    <scope>NUCLEOTIDE SEQUENCE [LARGE SCALE GENOMIC DNA]</scope>
    <source>
        <strain evidence="4">TTIB1903HZAU</strain>
        <tissue evidence="4">Muscle</tissue>
    </source>
</reference>
<dbReference type="PANTHER" id="PTHR45784">
    <property type="entry name" value="C-TYPE LECTIN DOMAIN FAMILY 20 MEMBER A-RELATED"/>
    <property type="match status" value="1"/>
</dbReference>
<evidence type="ECO:0000256" key="2">
    <source>
        <dbReference type="SAM" id="SignalP"/>
    </source>
</evidence>
<evidence type="ECO:0000313" key="5">
    <source>
        <dbReference type="Proteomes" id="UP000324632"/>
    </source>
</evidence>
<feature type="chain" id="PRO_5022981174" description="C-type lectin domain-containing protein" evidence="2">
    <location>
        <begin position="18"/>
        <end position="198"/>
    </location>
</feature>
<evidence type="ECO:0000256" key="1">
    <source>
        <dbReference type="ARBA" id="ARBA00023157"/>
    </source>
</evidence>
<evidence type="ECO:0000313" key="4">
    <source>
        <dbReference type="EMBL" id="KAA0722216.1"/>
    </source>
</evidence>
<dbReference type="PANTHER" id="PTHR45784:SF3">
    <property type="entry name" value="C-TYPE LECTIN DOMAIN FAMILY 4 MEMBER K-LIKE-RELATED"/>
    <property type="match status" value="1"/>
</dbReference>
<feature type="domain" description="C-type lectin" evidence="3">
    <location>
        <begin position="29"/>
        <end position="94"/>
    </location>
</feature>
<dbReference type="SMART" id="SM00034">
    <property type="entry name" value="CLECT"/>
    <property type="match status" value="1"/>
</dbReference>
<dbReference type="SUPFAM" id="SSF56436">
    <property type="entry name" value="C-type lectin-like"/>
    <property type="match status" value="2"/>
</dbReference>
<dbReference type="InterPro" id="IPR016187">
    <property type="entry name" value="CTDL_fold"/>
</dbReference>
<keyword evidence="1" id="KW-1015">Disulfide bond</keyword>